<organism evidence="2 3">
    <name type="scientific">Stemphylium lycopersici</name>
    <name type="common">Tomato gray leaf spot disease fungus</name>
    <name type="synonym">Thyrospora lycopersici</name>
    <dbReference type="NCBI Taxonomy" id="183478"/>
    <lineage>
        <taxon>Eukaryota</taxon>
        <taxon>Fungi</taxon>
        <taxon>Dikarya</taxon>
        <taxon>Ascomycota</taxon>
        <taxon>Pezizomycotina</taxon>
        <taxon>Dothideomycetes</taxon>
        <taxon>Pleosporomycetidae</taxon>
        <taxon>Pleosporales</taxon>
        <taxon>Pleosporineae</taxon>
        <taxon>Pleosporaceae</taxon>
        <taxon>Stemphylium</taxon>
    </lineage>
</organism>
<comment type="caution">
    <text evidence="2">The sequence shown here is derived from an EMBL/GenBank/DDBJ whole genome shotgun (WGS) entry which is preliminary data.</text>
</comment>
<reference evidence="3" key="1">
    <citation type="submission" date="2018-05" db="EMBL/GenBank/DDBJ databases">
        <title>Draft genome sequence of Stemphylium lycopersici strain CIDEFI 213.</title>
        <authorList>
            <person name="Medina R."/>
            <person name="Franco M.E.E."/>
            <person name="Lucentini C.G."/>
            <person name="Saparrat M.C.N."/>
            <person name="Balatti P.A."/>
        </authorList>
    </citation>
    <scope>NUCLEOTIDE SEQUENCE [LARGE SCALE GENOMIC DNA]</scope>
    <source>
        <strain evidence="3">CIDEFI 213</strain>
    </source>
</reference>
<protein>
    <submittedName>
        <fullName evidence="2">Uncharacterized protein</fullName>
    </submittedName>
</protein>
<gene>
    <name evidence="2" type="ORF">DDE83_002624</name>
</gene>
<evidence type="ECO:0000256" key="1">
    <source>
        <dbReference type="SAM" id="SignalP"/>
    </source>
</evidence>
<sequence length="77" mass="8705">MRAFKILAALTGFAAFALAHHDRDCWTDEARCYPEKIPKHDDFFAMLGWTAPEVKKEVQAEVQAKSDSVEAADNYTE</sequence>
<accession>A0A364N9Q9</accession>
<evidence type="ECO:0000313" key="3">
    <source>
        <dbReference type="Proteomes" id="UP000249619"/>
    </source>
</evidence>
<dbReference type="AlphaFoldDB" id="A0A364N9Q9"/>
<dbReference type="Proteomes" id="UP000249619">
    <property type="component" value="Unassembled WGS sequence"/>
</dbReference>
<name>A0A364N9Q9_STELY</name>
<evidence type="ECO:0000313" key="2">
    <source>
        <dbReference type="EMBL" id="RAR14055.1"/>
    </source>
</evidence>
<keyword evidence="3" id="KW-1185">Reference proteome</keyword>
<feature type="chain" id="PRO_5016644192" evidence="1">
    <location>
        <begin position="20"/>
        <end position="77"/>
    </location>
</feature>
<proteinExistence type="predicted"/>
<dbReference type="EMBL" id="QGDH01000027">
    <property type="protein sequence ID" value="RAR14055.1"/>
    <property type="molecule type" value="Genomic_DNA"/>
</dbReference>
<keyword evidence="1" id="KW-0732">Signal</keyword>
<feature type="signal peptide" evidence="1">
    <location>
        <begin position="1"/>
        <end position="19"/>
    </location>
</feature>